<dbReference type="EnsemblMetazoa" id="CapteT41830">
    <property type="protein sequence ID" value="CapteP41830"/>
    <property type="gene ID" value="CapteG41830"/>
</dbReference>
<accession>R7ULF9</accession>
<reference evidence="1 3" key="2">
    <citation type="journal article" date="2013" name="Nature">
        <title>Insights into bilaterian evolution from three spiralian genomes.</title>
        <authorList>
            <person name="Simakov O."/>
            <person name="Marletaz F."/>
            <person name="Cho S.J."/>
            <person name="Edsinger-Gonzales E."/>
            <person name="Havlak P."/>
            <person name="Hellsten U."/>
            <person name="Kuo D.H."/>
            <person name="Larsson T."/>
            <person name="Lv J."/>
            <person name="Arendt D."/>
            <person name="Savage R."/>
            <person name="Osoegawa K."/>
            <person name="de Jong P."/>
            <person name="Grimwood J."/>
            <person name="Chapman J.A."/>
            <person name="Shapiro H."/>
            <person name="Aerts A."/>
            <person name="Otillar R.P."/>
            <person name="Terry A.Y."/>
            <person name="Boore J.L."/>
            <person name="Grigoriev I.V."/>
            <person name="Lindberg D.R."/>
            <person name="Seaver E.C."/>
            <person name="Weisblat D.A."/>
            <person name="Putnam N.H."/>
            <person name="Rokhsar D.S."/>
        </authorList>
    </citation>
    <scope>NUCLEOTIDE SEQUENCE</scope>
    <source>
        <strain evidence="1 3">I ESC-2004</strain>
    </source>
</reference>
<name>R7ULF9_CAPTE</name>
<feature type="non-terminal residue" evidence="1">
    <location>
        <position position="1"/>
    </location>
</feature>
<dbReference type="OrthoDB" id="414730at2759"/>
<reference evidence="3" key="1">
    <citation type="submission" date="2012-12" db="EMBL/GenBank/DDBJ databases">
        <authorList>
            <person name="Hellsten U."/>
            <person name="Grimwood J."/>
            <person name="Chapman J.A."/>
            <person name="Shapiro H."/>
            <person name="Aerts A."/>
            <person name="Otillar R.P."/>
            <person name="Terry A.Y."/>
            <person name="Boore J.L."/>
            <person name="Simakov O."/>
            <person name="Marletaz F."/>
            <person name="Cho S.-J."/>
            <person name="Edsinger-Gonzales E."/>
            <person name="Havlak P."/>
            <person name="Kuo D.-H."/>
            <person name="Larsson T."/>
            <person name="Lv J."/>
            <person name="Arendt D."/>
            <person name="Savage R."/>
            <person name="Osoegawa K."/>
            <person name="de Jong P."/>
            <person name="Lindberg D.R."/>
            <person name="Seaver E.C."/>
            <person name="Weisblat D.A."/>
            <person name="Putnam N.H."/>
            <person name="Grigoriev I.V."/>
            <person name="Rokhsar D.S."/>
        </authorList>
    </citation>
    <scope>NUCLEOTIDE SEQUENCE</scope>
    <source>
        <strain evidence="3">I ESC-2004</strain>
    </source>
</reference>
<dbReference type="EMBL" id="KB299966">
    <property type="protein sequence ID" value="ELU07374.1"/>
    <property type="molecule type" value="Genomic_DNA"/>
</dbReference>
<dbReference type="AlphaFoldDB" id="R7ULF9"/>
<dbReference type="Proteomes" id="UP000014760">
    <property type="component" value="Unassembled WGS sequence"/>
</dbReference>
<organism evidence="1">
    <name type="scientific">Capitella teleta</name>
    <name type="common">Polychaete worm</name>
    <dbReference type="NCBI Taxonomy" id="283909"/>
    <lineage>
        <taxon>Eukaryota</taxon>
        <taxon>Metazoa</taxon>
        <taxon>Spiralia</taxon>
        <taxon>Lophotrochozoa</taxon>
        <taxon>Annelida</taxon>
        <taxon>Polychaeta</taxon>
        <taxon>Sedentaria</taxon>
        <taxon>Scolecida</taxon>
        <taxon>Capitellidae</taxon>
        <taxon>Capitella</taxon>
    </lineage>
</organism>
<reference evidence="2" key="3">
    <citation type="submission" date="2015-06" db="UniProtKB">
        <authorList>
            <consortium name="EnsemblMetazoa"/>
        </authorList>
    </citation>
    <scope>IDENTIFICATION</scope>
</reference>
<keyword evidence="3" id="KW-1185">Reference proteome</keyword>
<dbReference type="PANTHER" id="PTHR47510">
    <property type="entry name" value="REVERSE TRANSCRIPTASE DOMAIN-CONTAINING PROTEIN"/>
    <property type="match status" value="1"/>
</dbReference>
<dbReference type="PANTHER" id="PTHR47510:SF3">
    <property type="entry name" value="ENDO_EXONUCLEASE_PHOSPHATASE DOMAIN-CONTAINING PROTEIN"/>
    <property type="match status" value="1"/>
</dbReference>
<feature type="non-terminal residue" evidence="1">
    <location>
        <position position="82"/>
    </location>
</feature>
<proteinExistence type="predicted"/>
<protein>
    <recommendedName>
        <fullName evidence="4">Reverse transcriptase domain-containing protein</fullName>
    </recommendedName>
</protein>
<gene>
    <name evidence="1" type="ORF">CAPTEDRAFT_41830</name>
</gene>
<evidence type="ECO:0008006" key="4">
    <source>
        <dbReference type="Google" id="ProtNLM"/>
    </source>
</evidence>
<evidence type="ECO:0000313" key="1">
    <source>
        <dbReference type="EMBL" id="ELU07374.1"/>
    </source>
</evidence>
<dbReference type="STRING" id="283909.R7ULF9"/>
<evidence type="ECO:0000313" key="2">
    <source>
        <dbReference type="EnsemblMetazoa" id="CapteP41830"/>
    </source>
</evidence>
<dbReference type="EMBL" id="AMQN01043045">
    <property type="status" value="NOT_ANNOTATED_CDS"/>
    <property type="molecule type" value="Genomic_DNA"/>
</dbReference>
<dbReference type="HOGENOM" id="CLU_118269_2_0_1"/>
<evidence type="ECO:0000313" key="3">
    <source>
        <dbReference type="Proteomes" id="UP000014760"/>
    </source>
</evidence>
<sequence length="82" mass="9091">SAGIDDIKPIIIKEFSQLIIKPLLHIFNFSFTQGCVPCATKKANVTPIFKGGDPTSLGNYRPISVLPVFAKILEKLMYNRVL</sequence>